<dbReference type="CDD" id="cd05247">
    <property type="entry name" value="UDP_G4E_1_SDR_e"/>
    <property type="match status" value="1"/>
</dbReference>
<dbReference type="EMBL" id="SJPT01000001">
    <property type="protein sequence ID" value="TWU26847.1"/>
    <property type="molecule type" value="Genomic_DNA"/>
</dbReference>
<dbReference type="OrthoDB" id="258549at2"/>
<comment type="similarity">
    <text evidence="4 10">Belongs to the NAD(P)-dependent epimerase/dehydratase family.</text>
</comment>
<evidence type="ECO:0000256" key="7">
    <source>
        <dbReference type="ARBA" id="ARBA00023027"/>
    </source>
</evidence>
<evidence type="ECO:0000256" key="10">
    <source>
        <dbReference type="RuleBase" id="RU366046"/>
    </source>
</evidence>
<evidence type="ECO:0000256" key="4">
    <source>
        <dbReference type="ARBA" id="ARBA00007637"/>
    </source>
</evidence>
<dbReference type="Proteomes" id="UP000316304">
    <property type="component" value="Unassembled WGS sequence"/>
</dbReference>
<dbReference type="Pfam" id="PF01370">
    <property type="entry name" value="Epimerase"/>
    <property type="match status" value="1"/>
</dbReference>
<dbReference type="AlphaFoldDB" id="A0A5C6CTH7"/>
<feature type="domain" description="NAD-dependent epimerase/dehydratase" evidence="11">
    <location>
        <begin position="3"/>
        <end position="249"/>
    </location>
</feature>
<name>A0A5C6CTH7_9BACT</name>
<dbReference type="RefSeq" id="WP_146593123.1">
    <property type="nucleotide sequence ID" value="NZ_SJPT01000001.1"/>
</dbReference>
<gene>
    <name evidence="12" type="primary">galE</name>
    <name evidence="12" type="ORF">Pla52o_07020</name>
</gene>
<evidence type="ECO:0000256" key="2">
    <source>
        <dbReference type="ARBA" id="ARBA00001911"/>
    </source>
</evidence>
<proteinExistence type="inferred from homology"/>
<evidence type="ECO:0000256" key="1">
    <source>
        <dbReference type="ARBA" id="ARBA00000083"/>
    </source>
</evidence>
<dbReference type="PANTHER" id="PTHR43725:SF53">
    <property type="entry name" value="UDP-ARABINOSE 4-EPIMERASE 1"/>
    <property type="match status" value="1"/>
</dbReference>
<dbReference type="GO" id="GO:0033499">
    <property type="term" value="P:galactose catabolic process via UDP-galactose, Leloir pathway"/>
    <property type="evidence" value="ECO:0007669"/>
    <property type="project" value="TreeGrafter"/>
</dbReference>
<organism evidence="12 13">
    <name type="scientific">Novipirellula galeiformis</name>
    <dbReference type="NCBI Taxonomy" id="2528004"/>
    <lineage>
        <taxon>Bacteria</taxon>
        <taxon>Pseudomonadati</taxon>
        <taxon>Planctomycetota</taxon>
        <taxon>Planctomycetia</taxon>
        <taxon>Pirellulales</taxon>
        <taxon>Pirellulaceae</taxon>
        <taxon>Novipirellula</taxon>
    </lineage>
</organism>
<dbReference type="UniPathway" id="UPA00214"/>
<dbReference type="InterPro" id="IPR001509">
    <property type="entry name" value="Epimerase_deHydtase"/>
</dbReference>
<evidence type="ECO:0000313" key="13">
    <source>
        <dbReference type="Proteomes" id="UP000316304"/>
    </source>
</evidence>
<evidence type="ECO:0000256" key="5">
    <source>
        <dbReference type="ARBA" id="ARBA00013189"/>
    </source>
</evidence>
<comment type="caution">
    <text evidence="12">The sequence shown here is derived from an EMBL/GenBank/DDBJ whole genome shotgun (WGS) entry which is preliminary data.</text>
</comment>
<evidence type="ECO:0000256" key="9">
    <source>
        <dbReference type="ARBA" id="ARBA00023277"/>
    </source>
</evidence>
<dbReference type="PANTHER" id="PTHR43725">
    <property type="entry name" value="UDP-GLUCOSE 4-EPIMERASE"/>
    <property type="match status" value="1"/>
</dbReference>
<keyword evidence="9 10" id="KW-0119">Carbohydrate metabolism</keyword>
<dbReference type="GO" id="GO:0003978">
    <property type="term" value="F:UDP-glucose 4-epimerase activity"/>
    <property type="evidence" value="ECO:0007669"/>
    <property type="project" value="UniProtKB-UniRule"/>
</dbReference>
<keyword evidence="7 10" id="KW-0520">NAD</keyword>
<evidence type="ECO:0000256" key="3">
    <source>
        <dbReference type="ARBA" id="ARBA00004947"/>
    </source>
</evidence>
<comment type="catalytic activity">
    <reaction evidence="1 10">
        <text>UDP-alpha-D-glucose = UDP-alpha-D-galactose</text>
        <dbReference type="Rhea" id="RHEA:22168"/>
        <dbReference type="ChEBI" id="CHEBI:58885"/>
        <dbReference type="ChEBI" id="CHEBI:66914"/>
        <dbReference type="EC" id="5.1.3.2"/>
    </reaction>
</comment>
<evidence type="ECO:0000259" key="11">
    <source>
        <dbReference type="Pfam" id="PF01370"/>
    </source>
</evidence>
<accession>A0A5C6CTH7</accession>
<dbReference type="InterPro" id="IPR036291">
    <property type="entry name" value="NAD(P)-bd_dom_sf"/>
</dbReference>
<comment type="subunit">
    <text evidence="10">Homodimer.</text>
</comment>
<dbReference type="Gene3D" id="3.40.50.720">
    <property type="entry name" value="NAD(P)-binding Rossmann-like Domain"/>
    <property type="match status" value="1"/>
</dbReference>
<comment type="cofactor">
    <cofactor evidence="2 10">
        <name>NAD(+)</name>
        <dbReference type="ChEBI" id="CHEBI:57540"/>
    </cofactor>
</comment>
<reference evidence="12 13" key="1">
    <citation type="submission" date="2019-02" db="EMBL/GenBank/DDBJ databases">
        <title>Deep-cultivation of Planctomycetes and their phenomic and genomic characterization uncovers novel biology.</title>
        <authorList>
            <person name="Wiegand S."/>
            <person name="Jogler M."/>
            <person name="Boedeker C."/>
            <person name="Pinto D."/>
            <person name="Vollmers J."/>
            <person name="Rivas-Marin E."/>
            <person name="Kohn T."/>
            <person name="Peeters S.H."/>
            <person name="Heuer A."/>
            <person name="Rast P."/>
            <person name="Oberbeckmann S."/>
            <person name="Bunk B."/>
            <person name="Jeske O."/>
            <person name="Meyerdierks A."/>
            <person name="Storesund J.E."/>
            <person name="Kallscheuer N."/>
            <person name="Luecker S."/>
            <person name="Lage O.M."/>
            <person name="Pohl T."/>
            <person name="Merkel B.J."/>
            <person name="Hornburger P."/>
            <person name="Mueller R.-W."/>
            <person name="Bruemmer F."/>
            <person name="Labrenz M."/>
            <person name="Spormann A.M."/>
            <person name="Op Den Camp H."/>
            <person name="Overmann J."/>
            <person name="Amann R."/>
            <person name="Jetten M.S.M."/>
            <person name="Mascher T."/>
            <person name="Medema M.H."/>
            <person name="Devos D.P."/>
            <person name="Kaster A.-K."/>
            <person name="Ovreas L."/>
            <person name="Rohde M."/>
            <person name="Galperin M.Y."/>
            <person name="Jogler C."/>
        </authorList>
    </citation>
    <scope>NUCLEOTIDE SEQUENCE [LARGE SCALE GENOMIC DNA]</scope>
    <source>
        <strain evidence="12 13">Pla52o</strain>
    </source>
</reference>
<protein>
    <recommendedName>
        <fullName evidence="6 10">UDP-glucose 4-epimerase</fullName>
        <ecNumber evidence="5 10">5.1.3.2</ecNumber>
    </recommendedName>
</protein>
<keyword evidence="13" id="KW-1185">Reference proteome</keyword>
<dbReference type="EC" id="5.1.3.2" evidence="5 10"/>
<dbReference type="SUPFAM" id="SSF51735">
    <property type="entry name" value="NAD(P)-binding Rossmann-fold domains"/>
    <property type="match status" value="1"/>
</dbReference>
<evidence type="ECO:0000256" key="6">
    <source>
        <dbReference type="ARBA" id="ARBA00018569"/>
    </source>
</evidence>
<evidence type="ECO:0000256" key="8">
    <source>
        <dbReference type="ARBA" id="ARBA00023235"/>
    </source>
</evidence>
<comment type="pathway">
    <text evidence="3 10">Carbohydrate metabolism; galactose metabolism.</text>
</comment>
<dbReference type="Gene3D" id="3.90.25.10">
    <property type="entry name" value="UDP-galactose 4-epimerase, domain 1"/>
    <property type="match status" value="1"/>
</dbReference>
<evidence type="ECO:0000313" key="12">
    <source>
        <dbReference type="EMBL" id="TWU26847.1"/>
    </source>
</evidence>
<dbReference type="InterPro" id="IPR005886">
    <property type="entry name" value="UDP_G4E"/>
</dbReference>
<sequence length="327" mass="35582">MNVLVVGGAGYIGSHAVRLLLDAGHSVTVYDNLSRGHAASVPDGMLVQGELSDRAKVVRTLRDKKIDAVMHFAAFALVNESVNDPALYYRNNVIDAVELLDAMREADVKKIVFSSTTATYGEPDTIPIPETTPQNPINPYGFTKMVFEHALADYAAAYGFGYAALRYFNAAGARPDGSIGEDHDPETHLIPIVLQVALGQRDAITIFGDDYATEDGTCVRDYIHVDDLGAAHLLALDKIEPGKGLCVNLGTGRGTSVREIIEACREVTGHPIPEKMGPRRAGDPSELIADARMAQQRLGWQPKYMDVKSIVETAWKWHQAHPNGYAK</sequence>
<dbReference type="NCBIfam" id="TIGR01179">
    <property type="entry name" value="galE"/>
    <property type="match status" value="1"/>
</dbReference>
<keyword evidence="8 10" id="KW-0413">Isomerase</keyword>